<dbReference type="Proteomes" id="UP001149140">
    <property type="component" value="Unassembled WGS sequence"/>
</dbReference>
<evidence type="ECO:0000256" key="1">
    <source>
        <dbReference type="ARBA" id="ARBA00009437"/>
    </source>
</evidence>
<sequence>MVDLRRLRALRAVADHGTLAAAADTLHLTPSAVSQQLSALERDIGHALLEPSGRSVRLTPAAYVLLGHADALFAQLEKLEGDLAAQDSAPRGEVRIGGFPTALAGLLAPAARPLRAVAPAVTLRIREAETPEAVALLVARDVDMILGMECSSAPGRDDTRFHREDLLGDILDAVVATDHPLAGRARIDLADLAGEWWVAPPVGWSCDEVFQAGCRAAGFSPKVAHRAGDWQAVMGLVAGGLGISLVPRLAHTAPPAGVVIVPLVGVPPKRHVFMACRAGAESSPAIRAVLDAIANSARRQSPLVRAA</sequence>
<keyword evidence="3" id="KW-0238">DNA-binding</keyword>
<dbReference type="InterPro" id="IPR036390">
    <property type="entry name" value="WH_DNA-bd_sf"/>
</dbReference>
<dbReference type="PANTHER" id="PTHR30346">
    <property type="entry name" value="TRANSCRIPTIONAL DUAL REGULATOR HCAR-RELATED"/>
    <property type="match status" value="1"/>
</dbReference>
<dbReference type="Gene3D" id="3.40.190.10">
    <property type="entry name" value="Periplasmic binding protein-like II"/>
    <property type="match status" value="2"/>
</dbReference>
<dbReference type="Pfam" id="PF03466">
    <property type="entry name" value="LysR_substrate"/>
    <property type="match status" value="1"/>
</dbReference>
<dbReference type="SUPFAM" id="SSF53850">
    <property type="entry name" value="Periplasmic binding protein-like II"/>
    <property type="match status" value="1"/>
</dbReference>
<dbReference type="SUPFAM" id="SSF46785">
    <property type="entry name" value="Winged helix' DNA-binding domain"/>
    <property type="match status" value="1"/>
</dbReference>
<dbReference type="GO" id="GO:0003677">
    <property type="term" value="F:DNA binding"/>
    <property type="evidence" value="ECO:0007669"/>
    <property type="project" value="UniProtKB-KW"/>
</dbReference>
<evidence type="ECO:0000313" key="6">
    <source>
        <dbReference type="EMBL" id="MDA0163960.1"/>
    </source>
</evidence>
<dbReference type="AlphaFoldDB" id="A0A9X3MWI2"/>
<gene>
    <name evidence="6" type="ORF">OM076_27055</name>
</gene>
<organism evidence="6 7">
    <name type="scientific">Solirubrobacter ginsenosidimutans</name>
    <dbReference type="NCBI Taxonomy" id="490573"/>
    <lineage>
        <taxon>Bacteria</taxon>
        <taxon>Bacillati</taxon>
        <taxon>Actinomycetota</taxon>
        <taxon>Thermoleophilia</taxon>
        <taxon>Solirubrobacterales</taxon>
        <taxon>Solirubrobacteraceae</taxon>
        <taxon>Solirubrobacter</taxon>
    </lineage>
</organism>
<dbReference type="PANTHER" id="PTHR30346:SF29">
    <property type="entry name" value="LYSR SUBSTRATE-BINDING"/>
    <property type="match status" value="1"/>
</dbReference>
<evidence type="ECO:0000256" key="3">
    <source>
        <dbReference type="ARBA" id="ARBA00023125"/>
    </source>
</evidence>
<feature type="domain" description="HTH lysR-type" evidence="5">
    <location>
        <begin position="2"/>
        <end position="59"/>
    </location>
</feature>
<dbReference type="EMBL" id="JAPDOD010000029">
    <property type="protein sequence ID" value="MDA0163960.1"/>
    <property type="molecule type" value="Genomic_DNA"/>
</dbReference>
<evidence type="ECO:0000313" key="7">
    <source>
        <dbReference type="Proteomes" id="UP001149140"/>
    </source>
</evidence>
<dbReference type="InterPro" id="IPR036388">
    <property type="entry name" value="WH-like_DNA-bd_sf"/>
</dbReference>
<keyword evidence="2" id="KW-0805">Transcription regulation</keyword>
<dbReference type="InterPro" id="IPR000847">
    <property type="entry name" value="LysR_HTH_N"/>
</dbReference>
<dbReference type="GO" id="GO:0003700">
    <property type="term" value="F:DNA-binding transcription factor activity"/>
    <property type="evidence" value="ECO:0007669"/>
    <property type="project" value="InterPro"/>
</dbReference>
<protein>
    <submittedName>
        <fullName evidence="6">LysR family transcriptional regulator</fullName>
    </submittedName>
</protein>
<comment type="caution">
    <text evidence="6">The sequence shown here is derived from an EMBL/GenBank/DDBJ whole genome shotgun (WGS) entry which is preliminary data.</text>
</comment>
<evidence type="ECO:0000256" key="4">
    <source>
        <dbReference type="ARBA" id="ARBA00023163"/>
    </source>
</evidence>
<keyword evidence="7" id="KW-1185">Reference proteome</keyword>
<evidence type="ECO:0000256" key="2">
    <source>
        <dbReference type="ARBA" id="ARBA00023015"/>
    </source>
</evidence>
<dbReference type="PROSITE" id="PS50931">
    <property type="entry name" value="HTH_LYSR"/>
    <property type="match status" value="1"/>
</dbReference>
<name>A0A9X3MWI2_9ACTN</name>
<accession>A0A9X3MWI2</accession>
<dbReference type="GO" id="GO:0032993">
    <property type="term" value="C:protein-DNA complex"/>
    <property type="evidence" value="ECO:0007669"/>
    <property type="project" value="TreeGrafter"/>
</dbReference>
<dbReference type="Gene3D" id="1.10.10.10">
    <property type="entry name" value="Winged helix-like DNA-binding domain superfamily/Winged helix DNA-binding domain"/>
    <property type="match status" value="1"/>
</dbReference>
<reference evidence="6" key="1">
    <citation type="submission" date="2022-10" db="EMBL/GenBank/DDBJ databases">
        <title>The WGS of Solirubrobacter ginsenosidimutans DSM 21036.</title>
        <authorList>
            <person name="Jiang Z."/>
        </authorList>
    </citation>
    <scope>NUCLEOTIDE SEQUENCE</scope>
    <source>
        <strain evidence="6">DSM 21036</strain>
    </source>
</reference>
<dbReference type="CDD" id="cd08423">
    <property type="entry name" value="PBP2_LTTR_like_6"/>
    <property type="match status" value="1"/>
</dbReference>
<comment type="similarity">
    <text evidence="1">Belongs to the LysR transcriptional regulatory family.</text>
</comment>
<keyword evidence="4" id="KW-0804">Transcription</keyword>
<proteinExistence type="inferred from homology"/>
<dbReference type="Pfam" id="PF00126">
    <property type="entry name" value="HTH_1"/>
    <property type="match status" value="1"/>
</dbReference>
<dbReference type="InterPro" id="IPR005119">
    <property type="entry name" value="LysR_subst-bd"/>
</dbReference>
<evidence type="ECO:0000259" key="5">
    <source>
        <dbReference type="PROSITE" id="PS50931"/>
    </source>
</evidence>